<reference evidence="6" key="1">
    <citation type="submission" date="2003-12" db="EMBL/GenBank/DDBJ databases">
        <title>Dietary theobromine induces new salivary proteins.</title>
        <authorList>
            <person name="Sugita D."/>
            <person name="Yamada A."/>
            <person name="Katsukawa H."/>
            <person name="Ninomiya Y."/>
        </authorList>
    </citation>
    <scope>NUCLEOTIDE SEQUENCE</scope>
    <source>
        <strain evidence="6">Wistar</strain>
    </source>
</reference>
<reference evidence="7" key="3">
    <citation type="submission" date="2025-05" db="UniProtKB">
        <authorList>
            <consortium name="Ensembl"/>
        </authorList>
    </citation>
    <scope>IDENTIFICATION</scope>
    <source>
        <strain evidence="7">Brown Norway</strain>
    </source>
</reference>
<dbReference type="AGR" id="RGD:1589974"/>
<keyword evidence="8" id="KW-1185">Reference proteome</keyword>
<organism evidence="6">
    <name type="scientific">Rattus norvegicus</name>
    <name type="common">Rat</name>
    <dbReference type="NCBI Taxonomy" id="10116"/>
    <lineage>
        <taxon>Eukaryota</taxon>
        <taxon>Metazoa</taxon>
        <taxon>Chordata</taxon>
        <taxon>Craniata</taxon>
        <taxon>Vertebrata</taxon>
        <taxon>Euteleostomi</taxon>
        <taxon>Mammalia</taxon>
        <taxon>Eutheria</taxon>
        <taxon>Euarchontoglires</taxon>
        <taxon>Glires</taxon>
        <taxon>Rodentia</taxon>
        <taxon>Myomorpha</taxon>
        <taxon>Muroidea</taxon>
        <taxon>Muridae</taxon>
        <taxon>Murinae</taxon>
        <taxon>Rattus</taxon>
    </lineage>
</organism>
<sequence>MRFLVFALIIALMVSMITADKSRERHFKHGEKRHRRYRRYVPAENSADINTDLSQNEVLLPYYYPSDY</sequence>
<dbReference type="GO" id="GO:0005576">
    <property type="term" value="C:extracellular region"/>
    <property type="evidence" value="ECO:0007669"/>
    <property type="project" value="UniProtKB-SubCell"/>
</dbReference>
<dbReference type="RefSeq" id="NP_001303928.1">
    <property type="nucleotide sequence ID" value="NM_001316999.1"/>
</dbReference>
<evidence type="ECO:0000256" key="1">
    <source>
        <dbReference type="ARBA" id="ARBA00004613"/>
    </source>
</evidence>
<proteinExistence type="evidence at transcript level"/>
<dbReference type="HOGENOM" id="CLU_2793358_0_0_1"/>
<dbReference type="Ensembl" id="ENSRNOT00000085234.3">
    <property type="protein sequence ID" value="ENSRNOP00000075467.1"/>
    <property type="gene ID" value="ENSRNOG00000054677.3"/>
</dbReference>
<evidence type="ECO:0000256" key="5">
    <source>
        <dbReference type="SAM" id="SignalP"/>
    </source>
</evidence>
<dbReference type="EMBL" id="AY496457">
    <property type="protein sequence ID" value="AAS75549.1"/>
    <property type="molecule type" value="mRNA"/>
</dbReference>
<dbReference type="GO" id="GO:0042742">
    <property type="term" value="P:defense response to bacterium"/>
    <property type="evidence" value="ECO:0007669"/>
    <property type="project" value="InterPro"/>
</dbReference>
<keyword evidence="4 5" id="KW-0732">Signal</keyword>
<protein>
    <submittedName>
        <fullName evidence="7">Statherin</fullName>
    </submittedName>
    <submittedName>
        <fullName evidence="6">Theobromine induced protein</fullName>
    </submittedName>
</protein>
<evidence type="ECO:0000256" key="4">
    <source>
        <dbReference type="ARBA" id="ARBA00022729"/>
    </source>
</evidence>
<dbReference type="PANTHER" id="PTHR15057:SF0">
    <property type="entry name" value="HISTATIN-3"/>
    <property type="match status" value="1"/>
</dbReference>
<evidence type="ECO:0000313" key="6">
    <source>
        <dbReference type="EMBL" id="AAS75549.1"/>
    </source>
</evidence>
<keyword evidence="3" id="KW-0964">Secreted</keyword>
<evidence type="ECO:0000256" key="2">
    <source>
        <dbReference type="ARBA" id="ARBA00008589"/>
    </source>
</evidence>
<dbReference type="UCSC" id="RGD:1589974">
    <property type="organism name" value="rat"/>
</dbReference>
<evidence type="ECO:0000313" key="9">
    <source>
        <dbReference type="RGD" id="1589974"/>
    </source>
</evidence>
<accession>Q5J6K0</accession>
<feature type="chain" id="PRO_5014105673" evidence="5">
    <location>
        <begin position="20"/>
        <end position="68"/>
    </location>
</feature>
<dbReference type="KEGG" id="rno:689604"/>
<dbReference type="InterPro" id="IPR030773">
    <property type="entry name" value="Histatin/statherin"/>
</dbReference>
<gene>
    <name evidence="7 9" type="primary">Stath</name>
    <name evidence="9" type="synonym">LOC689604</name>
</gene>
<comment type="subcellular location">
    <subcellularLocation>
        <location evidence="1">Secreted</location>
    </subcellularLocation>
</comment>
<dbReference type="STRING" id="10116.ENSRNOP00000075467"/>
<dbReference type="RGD" id="1589974">
    <property type="gene designation" value="Stath"/>
</dbReference>
<reference evidence="7 8" key="2">
    <citation type="journal article" date="2004" name="Nature">
        <title>Genome sequence of the Brown Norway rat yields insights into mammalian evolution.</title>
        <authorList>
            <consortium name="Rat Genome Sequencing Project Consortium"/>
            <person name="Gibbs R.A."/>
            <person name="Weinstock G.M."/>
            <person name="Metzker M.L."/>
            <person name="Muzny D.M."/>
            <person name="Sodergren E.J."/>
            <person name="Scherer S."/>
            <person name="Scott G."/>
            <person name="Steffen D."/>
            <person name="Worley K.C."/>
            <person name="Burch P.E."/>
            <person name="Okwuonu G."/>
            <person name="Hines S."/>
            <person name="Lewis L."/>
            <person name="Deramo C."/>
            <person name="Delgado O."/>
            <person name="Dugan-Rocha S."/>
            <person name="Miner G."/>
            <person name="Morgan M."/>
            <person name="Hawes A."/>
            <person name="Gill R."/>
            <person name="Holt R.A."/>
            <person name="Adams M.D."/>
            <person name="Amanatides P.G."/>
            <person name="Baden-Tillson H."/>
            <person name="Barnstead M."/>
            <person name="Chin S."/>
            <person name="Evans C.A."/>
            <person name="Ferriera S."/>
            <person name="Fosler C."/>
            <person name="Glodek A."/>
            <person name="Gu Z."/>
            <person name="Jennings D."/>
            <person name="Kraft C.L."/>
            <person name="Nguyen T."/>
            <person name="Pfannkoch C.M."/>
            <person name="Sitter C."/>
            <person name="Sutton G.G."/>
            <person name="Venter J.C."/>
            <person name="Woodage T."/>
            <person name="Smith D."/>
            <person name="Lee H.-M."/>
            <person name="Gustafson E."/>
            <person name="Cahill P."/>
            <person name="Kana A."/>
            <person name="Doucette-Stamm L."/>
            <person name="Weinstock K."/>
            <person name="Fechtel K."/>
            <person name="Weiss R.B."/>
            <person name="Dunn D.M."/>
            <person name="Green E.D."/>
            <person name="Blakesley R.W."/>
            <person name="Bouffard G.G."/>
            <person name="De Jong P.J."/>
            <person name="Osoegawa K."/>
            <person name="Zhu B."/>
            <person name="Marra M."/>
            <person name="Schein J."/>
            <person name="Bosdet I."/>
            <person name="Fjell C."/>
            <person name="Jones S."/>
            <person name="Krzywinski M."/>
            <person name="Mathewson C."/>
            <person name="Siddiqui A."/>
            <person name="Wye N."/>
            <person name="McPherson J."/>
            <person name="Zhao S."/>
            <person name="Fraser C.M."/>
            <person name="Shetty J."/>
            <person name="Shatsman S."/>
            <person name="Geer K."/>
            <person name="Chen Y."/>
            <person name="Abramzon S."/>
            <person name="Nierman W.C."/>
            <person name="Havlak P.H."/>
            <person name="Chen R."/>
            <person name="Durbin K.J."/>
            <person name="Egan A."/>
            <person name="Ren Y."/>
            <person name="Song X.-Z."/>
            <person name="Li B."/>
            <person name="Liu Y."/>
            <person name="Qin X."/>
            <person name="Cawley S."/>
            <person name="Cooney A.J."/>
            <person name="D'Souza L.M."/>
            <person name="Martin K."/>
            <person name="Wu J.Q."/>
            <person name="Gonzalez-Garay M.L."/>
            <person name="Jackson A.R."/>
            <person name="Kalafus K.J."/>
            <person name="McLeod M.P."/>
            <person name="Milosavljevic A."/>
            <person name="Virk D."/>
            <person name="Volkov A."/>
            <person name="Wheeler D.A."/>
            <person name="Zhang Z."/>
            <person name="Bailey J.A."/>
            <person name="Eichler E.E."/>
            <person name="Tuzun E."/>
            <person name="Birney E."/>
            <person name="Mongin E."/>
            <person name="Ureta-Vidal A."/>
            <person name="Woodwark C."/>
            <person name="Zdobnov E."/>
            <person name="Bork P."/>
            <person name="Suyama M."/>
            <person name="Torrents D."/>
            <person name="Alexandersson M."/>
            <person name="Trask B.J."/>
            <person name="Young J.M."/>
            <person name="Huang H."/>
            <person name="Wang H."/>
            <person name="Xing H."/>
            <person name="Daniels S."/>
            <person name="Gietzen D."/>
            <person name="Schmidt J."/>
            <person name="Stevens K."/>
            <person name="Vitt U."/>
            <person name="Wingrove J."/>
            <person name="Camara F."/>
            <person name="Mar Alba M."/>
            <person name="Abril J.F."/>
            <person name="Guigo R."/>
            <person name="Smit A."/>
            <person name="Dubchak I."/>
            <person name="Rubin E.M."/>
            <person name="Couronne O."/>
            <person name="Poliakov A."/>
            <person name="Huebner N."/>
            <person name="Ganten D."/>
            <person name="Goesele C."/>
            <person name="Hummel O."/>
            <person name="Kreitler T."/>
            <person name="Lee Y.-A."/>
            <person name="Monti J."/>
            <person name="Schulz H."/>
            <person name="Zimdahl H."/>
            <person name="Himmelbauer H."/>
            <person name="Lehrach H."/>
            <person name="Jacob H.J."/>
            <person name="Bromberg S."/>
            <person name="Gullings-Handley J."/>
            <person name="Jensen-Seaman M.I."/>
            <person name="Kwitek A.E."/>
            <person name="Lazar J."/>
            <person name="Pasko D."/>
            <person name="Tonellato P.J."/>
            <person name="Twigger S."/>
            <person name="Ponting C.P."/>
            <person name="Duarte J.M."/>
            <person name="Rice S."/>
            <person name="Goodstadt L."/>
            <person name="Beatson S.A."/>
            <person name="Emes R.D."/>
            <person name="Winter E.E."/>
            <person name="Webber C."/>
            <person name="Brandt P."/>
            <person name="Nyakatura G."/>
            <person name="Adetobi M."/>
            <person name="Chiaromonte F."/>
            <person name="Elnitski L."/>
            <person name="Eswara P."/>
            <person name="Hardison R.C."/>
            <person name="Hou M."/>
            <person name="Kolbe D."/>
            <person name="Makova K."/>
            <person name="Miller W."/>
            <person name="Nekrutenko A."/>
            <person name="Riemer C."/>
            <person name="Schwartz S."/>
            <person name="Taylor J."/>
            <person name="Yang S."/>
            <person name="Zhang Y."/>
            <person name="Lindpaintner K."/>
            <person name="Andrews T.D."/>
            <person name="Caccamo M."/>
            <person name="Clamp M."/>
            <person name="Clarke L."/>
            <person name="Curwen V."/>
            <person name="Durbin R.M."/>
            <person name="Eyras E."/>
            <person name="Searle S.M."/>
            <person name="Cooper G.M."/>
            <person name="Batzoglou S."/>
            <person name="Brudno M."/>
            <person name="Sidow A."/>
            <person name="Stone E.A."/>
            <person name="Payseur B.A."/>
            <person name="Bourque G."/>
            <person name="Lopez-Otin C."/>
            <person name="Puente X.S."/>
            <person name="Chakrabarti K."/>
            <person name="Chatterji S."/>
            <person name="Dewey C."/>
            <person name="Pachter L."/>
            <person name="Bray N."/>
            <person name="Yap V.B."/>
            <person name="Caspi A."/>
            <person name="Tesler G."/>
            <person name="Pevzner P.A."/>
            <person name="Haussler D."/>
            <person name="Roskin K.M."/>
            <person name="Baertsch R."/>
            <person name="Clawson H."/>
            <person name="Furey T.S."/>
            <person name="Hinrichs A.S."/>
            <person name="Karolchik D."/>
            <person name="Kent W.J."/>
            <person name="Rosenbloom K.R."/>
            <person name="Trumbower H."/>
            <person name="Weirauch M."/>
            <person name="Cooper D.N."/>
            <person name="Stenson P.D."/>
            <person name="Ma B."/>
            <person name="Brent M."/>
            <person name="Arumugam M."/>
            <person name="Shteynberg D."/>
            <person name="Copley R.R."/>
            <person name="Taylor M.S."/>
            <person name="Riethman H."/>
            <person name="Mudunuri U."/>
            <person name="Peterson J."/>
            <person name="Guyer M."/>
            <person name="Felsenfeld A."/>
            <person name="Old S."/>
            <person name="Mockrin S."/>
            <person name="Collins F.S."/>
        </authorList>
    </citation>
    <scope>NUCLEOTIDE SEQUENCE [LARGE SCALE GENOMIC DNA]</scope>
    <source>
        <strain evidence="7 8">Brown Norway</strain>
    </source>
</reference>
<evidence type="ECO:0000313" key="8">
    <source>
        <dbReference type="Proteomes" id="UP000002494"/>
    </source>
</evidence>
<feature type="signal peptide" evidence="5">
    <location>
        <begin position="1"/>
        <end position="19"/>
    </location>
</feature>
<dbReference type="Proteomes" id="UP000002494">
    <property type="component" value="Chromosome 14"/>
</dbReference>
<dbReference type="PANTHER" id="PTHR15057">
    <property type="entry name" value="STATHERIN"/>
    <property type="match status" value="1"/>
</dbReference>
<dbReference type="AlphaFoldDB" id="Q5J6K0"/>
<evidence type="ECO:0000256" key="3">
    <source>
        <dbReference type="ARBA" id="ARBA00022525"/>
    </source>
</evidence>
<dbReference type="GeneID" id="689604"/>
<name>Q5J6K0_RAT</name>
<evidence type="ECO:0000313" key="7">
    <source>
        <dbReference type="Ensembl" id="ENSRNOP00000075467.1"/>
    </source>
</evidence>
<dbReference type="CTD" id="6779"/>
<comment type="similarity">
    <text evidence="2">Belongs to the histatin/statherin family.</text>
</comment>